<organism evidence="4 5">
    <name type="scientific">Actinokineospora soli</name>
    <dbReference type="NCBI Taxonomy" id="1048753"/>
    <lineage>
        <taxon>Bacteria</taxon>
        <taxon>Bacillati</taxon>
        <taxon>Actinomycetota</taxon>
        <taxon>Actinomycetes</taxon>
        <taxon>Pseudonocardiales</taxon>
        <taxon>Pseudonocardiaceae</taxon>
        <taxon>Actinokineospora</taxon>
    </lineage>
</organism>
<dbReference type="Gene3D" id="1.10.10.60">
    <property type="entry name" value="Homeodomain-like"/>
    <property type="match status" value="1"/>
</dbReference>
<dbReference type="InterPro" id="IPR050624">
    <property type="entry name" value="HTH-type_Tx_Regulator"/>
</dbReference>
<evidence type="ECO:0000256" key="1">
    <source>
        <dbReference type="ARBA" id="ARBA00023125"/>
    </source>
</evidence>
<dbReference type="Gene3D" id="1.10.357.10">
    <property type="entry name" value="Tetracycline Repressor, domain 2"/>
    <property type="match status" value="1"/>
</dbReference>
<evidence type="ECO:0000313" key="4">
    <source>
        <dbReference type="EMBL" id="MFC7617269.1"/>
    </source>
</evidence>
<evidence type="ECO:0000256" key="2">
    <source>
        <dbReference type="PROSITE-ProRule" id="PRU00335"/>
    </source>
</evidence>
<comment type="caution">
    <text evidence="4">The sequence shown here is derived from an EMBL/GenBank/DDBJ whole genome shotgun (WGS) entry which is preliminary data.</text>
</comment>
<sequence length="238" mass="25655">MASDARRYRGQDAAQRHADRRARLLEAGLELFGTAGYAAVTVKQICQAAGLTERYFYQSFTDREDLLTSVFTEQVEALKQATLTALATAEPTIESQAAAGIGTFVRFVAADHRRARVIFIEVVGISPTLEHRRRDVTRDFAGVIAALATHHLGVEGGPLLQVGTMFFAGGLAELIEDWLVDDHPADLDTLIYVVVILLTTAFDVLRAELNAPDVARKARITAGGLPTAAYDVSAEGAG</sequence>
<dbReference type="SUPFAM" id="SSF46689">
    <property type="entry name" value="Homeodomain-like"/>
    <property type="match status" value="1"/>
</dbReference>
<dbReference type="PRINTS" id="PR00455">
    <property type="entry name" value="HTHTETR"/>
</dbReference>
<keyword evidence="1 2" id="KW-0238">DNA-binding</keyword>
<evidence type="ECO:0000259" key="3">
    <source>
        <dbReference type="PROSITE" id="PS50977"/>
    </source>
</evidence>
<dbReference type="PANTHER" id="PTHR43479">
    <property type="entry name" value="ACREF/ENVCD OPERON REPRESSOR-RELATED"/>
    <property type="match status" value="1"/>
</dbReference>
<reference evidence="5" key="1">
    <citation type="journal article" date="2019" name="Int. J. Syst. Evol. Microbiol.">
        <title>The Global Catalogue of Microorganisms (GCM) 10K type strain sequencing project: providing services to taxonomists for standard genome sequencing and annotation.</title>
        <authorList>
            <consortium name="The Broad Institute Genomics Platform"/>
            <consortium name="The Broad Institute Genome Sequencing Center for Infectious Disease"/>
            <person name="Wu L."/>
            <person name="Ma J."/>
        </authorList>
    </citation>
    <scope>NUCLEOTIDE SEQUENCE [LARGE SCALE GENOMIC DNA]</scope>
    <source>
        <strain evidence="5">JCM 17695</strain>
    </source>
</reference>
<proteinExistence type="predicted"/>
<dbReference type="InterPro" id="IPR001647">
    <property type="entry name" value="HTH_TetR"/>
</dbReference>
<evidence type="ECO:0000313" key="5">
    <source>
        <dbReference type="Proteomes" id="UP001596512"/>
    </source>
</evidence>
<dbReference type="InterPro" id="IPR009057">
    <property type="entry name" value="Homeodomain-like_sf"/>
</dbReference>
<accession>A0ABW2TV99</accession>
<feature type="DNA-binding region" description="H-T-H motif" evidence="2">
    <location>
        <begin position="41"/>
        <end position="60"/>
    </location>
</feature>
<gene>
    <name evidence="4" type="ORF">ACFQV2_31450</name>
</gene>
<dbReference type="Proteomes" id="UP001596512">
    <property type="component" value="Unassembled WGS sequence"/>
</dbReference>
<dbReference type="PROSITE" id="PS50977">
    <property type="entry name" value="HTH_TETR_2"/>
    <property type="match status" value="1"/>
</dbReference>
<dbReference type="EMBL" id="JBHTEY010000004">
    <property type="protein sequence ID" value="MFC7617269.1"/>
    <property type="molecule type" value="Genomic_DNA"/>
</dbReference>
<feature type="domain" description="HTH tetR-type" evidence="3">
    <location>
        <begin position="18"/>
        <end position="78"/>
    </location>
</feature>
<protein>
    <submittedName>
        <fullName evidence="4">TetR/AcrR family transcriptional regulator</fullName>
    </submittedName>
</protein>
<name>A0ABW2TV99_9PSEU</name>
<keyword evidence="5" id="KW-1185">Reference proteome</keyword>
<dbReference type="PANTHER" id="PTHR43479:SF11">
    <property type="entry name" value="ACREF_ENVCD OPERON REPRESSOR-RELATED"/>
    <property type="match status" value="1"/>
</dbReference>
<dbReference type="Pfam" id="PF00440">
    <property type="entry name" value="TetR_N"/>
    <property type="match status" value="1"/>
</dbReference>